<accession>A0AAE9MRE1</accession>
<dbReference type="Proteomes" id="UP001056837">
    <property type="component" value="Chromosome"/>
</dbReference>
<protein>
    <submittedName>
        <fullName evidence="1">DUF3822 family protein</fullName>
    </submittedName>
</protein>
<dbReference type="InterPro" id="IPR024213">
    <property type="entry name" value="DUF3822"/>
</dbReference>
<name>A0AAE9MRE1_9FLAO</name>
<dbReference type="Gene3D" id="3.30.420.260">
    <property type="match status" value="1"/>
</dbReference>
<evidence type="ECO:0000313" key="1">
    <source>
        <dbReference type="EMBL" id="UTD16794.1"/>
    </source>
</evidence>
<proteinExistence type="predicted"/>
<dbReference type="Pfam" id="PF12864">
    <property type="entry name" value="DUF3822"/>
    <property type="match status" value="1"/>
</dbReference>
<gene>
    <name evidence="1" type="ORF">HER15_03110</name>
</gene>
<dbReference type="AlphaFoldDB" id="A0AAE9MRE1"/>
<evidence type="ECO:0000313" key="2">
    <source>
        <dbReference type="Proteomes" id="UP001056837"/>
    </source>
</evidence>
<sequence length="280" mass="32683">MTIKVKQLQKKSKKNSAFAQHKSLSIQFSLDGFSFCISNSETKETLLFTKYTFSDSIASPELLLDKIIRVFDTDKDLQQDFTSVFAIHQNNLATLVPTKLFDRNNLVPYLNYNVKTLKTDFITYDLHTVIAANTVYIPYVNINNYLFQNFGEFEYKHHSTVLIDKLLSYSENDSEDQFFVYVSSSYLDIVVCKEGKLLFYNSFLYNTKEDFIYYILFTAEQLQMDPNSFQLTFIGDIEKESDIYSITYSYIRNIHFINPINSFFADSKDFSNHSNFILIA</sequence>
<dbReference type="Gene3D" id="3.30.420.250">
    <property type="match status" value="1"/>
</dbReference>
<reference evidence="1" key="1">
    <citation type="submission" date="2020-04" db="EMBL/GenBank/DDBJ databases">
        <title>Tenacibaculum mesophilum bac2.</title>
        <authorList>
            <person name="Li M."/>
        </authorList>
    </citation>
    <scope>NUCLEOTIDE SEQUENCE</scope>
    <source>
        <strain evidence="1">Bac2</strain>
    </source>
</reference>
<dbReference type="CDD" id="cd24013">
    <property type="entry name" value="ASKHA_ATPase_BT3980-like"/>
    <property type="match status" value="1"/>
</dbReference>
<organism evidence="1 2">
    <name type="scientific">Tenacibaculum mesophilum</name>
    <dbReference type="NCBI Taxonomy" id="104268"/>
    <lineage>
        <taxon>Bacteria</taxon>
        <taxon>Pseudomonadati</taxon>
        <taxon>Bacteroidota</taxon>
        <taxon>Flavobacteriia</taxon>
        <taxon>Flavobacteriales</taxon>
        <taxon>Flavobacteriaceae</taxon>
        <taxon>Tenacibaculum</taxon>
    </lineage>
</organism>
<dbReference type="EMBL" id="CP050861">
    <property type="protein sequence ID" value="UTD16794.1"/>
    <property type="molecule type" value="Genomic_DNA"/>
</dbReference>